<evidence type="ECO:0000313" key="2">
    <source>
        <dbReference type="Proteomes" id="UP000838878"/>
    </source>
</evidence>
<feature type="non-terminal residue" evidence="1">
    <location>
        <position position="195"/>
    </location>
</feature>
<name>A0A8J9V071_9NEOP</name>
<dbReference type="EMBL" id="OV170232">
    <property type="protein sequence ID" value="CAH0717635.1"/>
    <property type="molecule type" value="Genomic_DNA"/>
</dbReference>
<dbReference type="GO" id="GO:0003676">
    <property type="term" value="F:nucleic acid binding"/>
    <property type="evidence" value="ECO:0007669"/>
    <property type="project" value="InterPro"/>
</dbReference>
<dbReference type="Proteomes" id="UP000838878">
    <property type="component" value="Chromosome 12"/>
</dbReference>
<proteinExistence type="predicted"/>
<dbReference type="PANTHER" id="PTHR46060">
    <property type="entry name" value="MARINER MOS1 TRANSPOSASE-LIKE PROTEIN"/>
    <property type="match status" value="1"/>
</dbReference>
<dbReference type="Gene3D" id="3.30.420.10">
    <property type="entry name" value="Ribonuclease H-like superfamily/Ribonuclease H"/>
    <property type="match status" value="1"/>
</dbReference>
<organism evidence="1 2">
    <name type="scientific">Brenthis ino</name>
    <name type="common">lesser marbled fritillary</name>
    <dbReference type="NCBI Taxonomy" id="405034"/>
    <lineage>
        <taxon>Eukaryota</taxon>
        <taxon>Metazoa</taxon>
        <taxon>Ecdysozoa</taxon>
        <taxon>Arthropoda</taxon>
        <taxon>Hexapoda</taxon>
        <taxon>Insecta</taxon>
        <taxon>Pterygota</taxon>
        <taxon>Neoptera</taxon>
        <taxon>Endopterygota</taxon>
        <taxon>Lepidoptera</taxon>
        <taxon>Glossata</taxon>
        <taxon>Ditrysia</taxon>
        <taxon>Papilionoidea</taxon>
        <taxon>Nymphalidae</taxon>
        <taxon>Heliconiinae</taxon>
        <taxon>Argynnini</taxon>
        <taxon>Brenthis</taxon>
    </lineage>
</organism>
<keyword evidence="2" id="KW-1185">Reference proteome</keyword>
<dbReference type="InterPro" id="IPR036397">
    <property type="entry name" value="RNaseH_sf"/>
</dbReference>
<accession>A0A8J9V071</accession>
<dbReference type="PANTHER" id="PTHR46060:SF3">
    <property type="entry name" value="PROTEIN GVQW3"/>
    <property type="match status" value="1"/>
</dbReference>
<evidence type="ECO:0008006" key="3">
    <source>
        <dbReference type="Google" id="ProtNLM"/>
    </source>
</evidence>
<dbReference type="AlphaFoldDB" id="A0A8J9V071"/>
<dbReference type="InterPro" id="IPR052709">
    <property type="entry name" value="Transposase-MT_Hybrid"/>
</dbReference>
<dbReference type="OrthoDB" id="10017160at2759"/>
<protein>
    <recommendedName>
        <fullName evidence="3">Transposase</fullName>
    </recommendedName>
</protein>
<sequence>MISVFGQKAPSLGTVEHWHLQFKRGDFGLDDVLGQIPKLQSKIWVFDVEEQPTKSRKSISVCKRIKSVILAGQKTQVHGPVKSQLFEVLSNRRPILKVSSCFLYNNNALAHTAGATTAYLTAAGIKVLEHPSYNPDLASCYFGLFPYDKIRMKRVFSNRRAANKRVRRRMRFNSFLFFSFFKVFKVLKTKVGGLD</sequence>
<evidence type="ECO:0000313" key="1">
    <source>
        <dbReference type="EMBL" id="CAH0717635.1"/>
    </source>
</evidence>
<gene>
    <name evidence="1" type="ORF">BINO364_LOCUS4221</name>
</gene>
<reference evidence="1" key="1">
    <citation type="submission" date="2021-12" db="EMBL/GenBank/DDBJ databases">
        <authorList>
            <person name="Martin H S."/>
        </authorList>
    </citation>
    <scope>NUCLEOTIDE SEQUENCE</scope>
</reference>